<keyword evidence="3" id="KW-1185">Reference proteome</keyword>
<evidence type="ECO:0000256" key="1">
    <source>
        <dbReference type="SAM" id="Phobius"/>
    </source>
</evidence>
<sequence length="74" mass="8707">MGWRLANDEDKYVMPLLCLILITFYFALCALLRRRLNADDIKSIGKFRGVVYFLRFGWFFCGSTLVLMIYGKLE</sequence>
<keyword evidence="1" id="KW-1133">Transmembrane helix</keyword>
<keyword evidence="1" id="KW-0812">Transmembrane</keyword>
<gene>
    <name evidence="2" type="ORF">MSZNOR_2267</name>
</gene>
<feature type="transmembrane region" description="Helical" evidence="1">
    <location>
        <begin position="12"/>
        <end position="32"/>
    </location>
</feature>
<evidence type="ECO:0000313" key="2">
    <source>
        <dbReference type="EMBL" id="CAI8837631.1"/>
    </source>
</evidence>
<keyword evidence="1" id="KW-0472">Membrane</keyword>
<dbReference type="Proteomes" id="UP001162030">
    <property type="component" value="Chromosome"/>
</dbReference>
<name>A0ABM9I1Z7_9GAMM</name>
<accession>A0ABM9I1Z7</accession>
<feature type="transmembrane region" description="Helical" evidence="1">
    <location>
        <begin position="52"/>
        <end position="71"/>
    </location>
</feature>
<dbReference type="EMBL" id="OX458333">
    <property type="protein sequence ID" value="CAI8837631.1"/>
    <property type="molecule type" value="Genomic_DNA"/>
</dbReference>
<proteinExistence type="predicted"/>
<evidence type="ECO:0000313" key="3">
    <source>
        <dbReference type="Proteomes" id="UP001162030"/>
    </source>
</evidence>
<organism evidence="2 3">
    <name type="scientific">Methylocaldum szegediense</name>
    <dbReference type="NCBI Taxonomy" id="73780"/>
    <lineage>
        <taxon>Bacteria</taxon>
        <taxon>Pseudomonadati</taxon>
        <taxon>Pseudomonadota</taxon>
        <taxon>Gammaproteobacteria</taxon>
        <taxon>Methylococcales</taxon>
        <taxon>Methylococcaceae</taxon>
        <taxon>Methylocaldum</taxon>
    </lineage>
</organism>
<protein>
    <submittedName>
        <fullName evidence="2">Uncharacterized protein</fullName>
    </submittedName>
</protein>
<reference evidence="2 3" key="1">
    <citation type="submission" date="2023-03" db="EMBL/GenBank/DDBJ databases">
        <authorList>
            <person name="Pearce D."/>
        </authorList>
    </citation>
    <scope>NUCLEOTIDE SEQUENCE [LARGE SCALE GENOMIC DNA]</scope>
    <source>
        <strain evidence="2">Msz</strain>
    </source>
</reference>